<name>A0ABN2MXW2_9PSEU</name>
<organism evidence="2 3">
    <name type="scientific">Pseudonocardia ailaonensis</name>
    <dbReference type="NCBI Taxonomy" id="367279"/>
    <lineage>
        <taxon>Bacteria</taxon>
        <taxon>Bacillati</taxon>
        <taxon>Actinomycetota</taxon>
        <taxon>Actinomycetes</taxon>
        <taxon>Pseudonocardiales</taxon>
        <taxon>Pseudonocardiaceae</taxon>
        <taxon>Pseudonocardia</taxon>
    </lineage>
</organism>
<reference evidence="2 3" key="1">
    <citation type="journal article" date="2019" name="Int. J. Syst. Evol. Microbiol.">
        <title>The Global Catalogue of Microorganisms (GCM) 10K type strain sequencing project: providing services to taxonomists for standard genome sequencing and annotation.</title>
        <authorList>
            <consortium name="The Broad Institute Genomics Platform"/>
            <consortium name="The Broad Institute Genome Sequencing Center for Infectious Disease"/>
            <person name="Wu L."/>
            <person name="Ma J."/>
        </authorList>
    </citation>
    <scope>NUCLEOTIDE SEQUENCE [LARGE SCALE GENOMIC DNA]</scope>
    <source>
        <strain evidence="2 3">JCM 16009</strain>
    </source>
</reference>
<dbReference type="PANTHER" id="PTHR42924:SF3">
    <property type="entry name" value="POLYMERASE_HISTIDINOL PHOSPHATASE N-TERMINAL DOMAIN-CONTAINING PROTEIN"/>
    <property type="match status" value="1"/>
</dbReference>
<dbReference type="InterPro" id="IPR052018">
    <property type="entry name" value="PHP_domain"/>
</dbReference>
<proteinExistence type="predicted"/>
<dbReference type="Proteomes" id="UP001500449">
    <property type="component" value="Unassembled WGS sequence"/>
</dbReference>
<protein>
    <submittedName>
        <fullName evidence="2">PHP domain-containing protein</fullName>
    </submittedName>
</protein>
<sequence>MTRIDLHTHSTVSDGTETPEELVATAAAAGITTLALTDHDTTGGWARAAAALPAGVRLVRGAEFSCVSPTGRPETPGDRATVSVHLLGYLFDPEHPAIVAEQRRIVDERIERLRAMARNVAADYPQLDADRVFDLVPEGTTPGRPHLGQALMRAGVVSSVNEAFASILRNGSKYYVPKRDTPVEQAVAMIVEAGGVAVFAHPLARRRGRVIETSVLADLAALGLGGVEVDHPDHSPEDRALLRGVAAEIGLVGTGSSDFHGTNKSTPIAAETTDPAAFEELVAKASGVEVLGG</sequence>
<evidence type="ECO:0000259" key="1">
    <source>
        <dbReference type="SMART" id="SM00481"/>
    </source>
</evidence>
<dbReference type="SUPFAM" id="SSF89550">
    <property type="entry name" value="PHP domain-like"/>
    <property type="match status" value="1"/>
</dbReference>
<dbReference type="InterPro" id="IPR016195">
    <property type="entry name" value="Pol/histidinol_Pase-like"/>
</dbReference>
<dbReference type="InterPro" id="IPR004013">
    <property type="entry name" value="PHP_dom"/>
</dbReference>
<evidence type="ECO:0000313" key="3">
    <source>
        <dbReference type="Proteomes" id="UP001500449"/>
    </source>
</evidence>
<dbReference type="InterPro" id="IPR003141">
    <property type="entry name" value="Pol/His_phosphatase_N"/>
</dbReference>
<feature type="domain" description="Polymerase/histidinol phosphatase N-terminal" evidence="1">
    <location>
        <begin position="4"/>
        <end position="68"/>
    </location>
</feature>
<dbReference type="RefSeq" id="WP_344415339.1">
    <property type="nucleotide sequence ID" value="NZ_BAAAQK010000005.1"/>
</dbReference>
<comment type="caution">
    <text evidence="2">The sequence shown here is derived from an EMBL/GenBank/DDBJ whole genome shotgun (WGS) entry which is preliminary data.</text>
</comment>
<dbReference type="Gene3D" id="3.20.20.140">
    <property type="entry name" value="Metal-dependent hydrolases"/>
    <property type="match status" value="1"/>
</dbReference>
<dbReference type="Gene3D" id="1.10.150.650">
    <property type="match status" value="1"/>
</dbReference>
<keyword evidence="3" id="KW-1185">Reference proteome</keyword>
<dbReference type="Pfam" id="PF02811">
    <property type="entry name" value="PHP"/>
    <property type="match status" value="1"/>
</dbReference>
<dbReference type="PANTHER" id="PTHR42924">
    <property type="entry name" value="EXONUCLEASE"/>
    <property type="match status" value="1"/>
</dbReference>
<dbReference type="EMBL" id="BAAAQK010000005">
    <property type="protein sequence ID" value="GAA1842926.1"/>
    <property type="molecule type" value="Genomic_DNA"/>
</dbReference>
<dbReference type="CDD" id="cd07438">
    <property type="entry name" value="PHP_HisPPase_AMP"/>
    <property type="match status" value="1"/>
</dbReference>
<evidence type="ECO:0000313" key="2">
    <source>
        <dbReference type="EMBL" id="GAA1842926.1"/>
    </source>
</evidence>
<accession>A0ABN2MXW2</accession>
<dbReference type="SMART" id="SM00481">
    <property type="entry name" value="POLIIIAc"/>
    <property type="match status" value="1"/>
</dbReference>
<gene>
    <name evidence="2" type="ORF">GCM10009836_22900</name>
</gene>